<dbReference type="InterPro" id="IPR046360">
    <property type="entry name" value="T-box_DNA-bd"/>
</dbReference>
<dbReference type="InterPro" id="IPR001699">
    <property type="entry name" value="TF_T-box"/>
</dbReference>
<dbReference type="Proteomes" id="UP000008068">
    <property type="component" value="Unassembled WGS sequence"/>
</dbReference>
<dbReference type="PANTHER" id="PTHR11267:SF181">
    <property type="entry name" value="OPTOMOTOR-BLIND PROTEIN"/>
    <property type="match status" value="1"/>
</dbReference>
<feature type="region of interest" description="Disordered" evidence="6">
    <location>
        <begin position="403"/>
        <end position="466"/>
    </location>
</feature>
<evidence type="ECO:0000256" key="2">
    <source>
        <dbReference type="ARBA" id="ARBA00023125"/>
    </source>
</evidence>
<dbReference type="EMBL" id="GL379801">
    <property type="protein sequence ID" value="EGT36531.1"/>
    <property type="molecule type" value="Genomic_DNA"/>
</dbReference>
<dbReference type="Pfam" id="PF00907">
    <property type="entry name" value="T-box"/>
    <property type="match status" value="1"/>
</dbReference>
<evidence type="ECO:0000256" key="3">
    <source>
        <dbReference type="ARBA" id="ARBA00023163"/>
    </source>
</evidence>
<dbReference type="PANTHER" id="PTHR11267">
    <property type="entry name" value="T-BOX PROTEIN-RELATED"/>
    <property type="match status" value="1"/>
</dbReference>
<keyword evidence="1" id="KW-0805">Transcription regulation</keyword>
<dbReference type="SMART" id="SM00425">
    <property type="entry name" value="TBOX"/>
    <property type="match status" value="1"/>
</dbReference>
<accession>G0MM26</accession>
<proteinExistence type="predicted"/>
<dbReference type="GO" id="GO:0005634">
    <property type="term" value="C:nucleus"/>
    <property type="evidence" value="ECO:0007669"/>
    <property type="project" value="UniProtKB-SubCell"/>
</dbReference>
<dbReference type="InterPro" id="IPR008967">
    <property type="entry name" value="p53-like_TF_DNA-bd_sf"/>
</dbReference>
<dbReference type="SUPFAM" id="SSF49417">
    <property type="entry name" value="p53-like transcription factors"/>
    <property type="match status" value="1"/>
</dbReference>
<keyword evidence="3" id="KW-0804">Transcription</keyword>
<dbReference type="GO" id="GO:0045893">
    <property type="term" value="P:positive regulation of DNA-templated transcription"/>
    <property type="evidence" value="ECO:0007669"/>
    <property type="project" value="InterPro"/>
</dbReference>
<keyword evidence="4 5" id="KW-0539">Nucleus</keyword>
<comment type="subcellular location">
    <subcellularLocation>
        <location evidence="5">Nucleus</location>
    </subcellularLocation>
</comment>
<organism evidence="9">
    <name type="scientific">Caenorhabditis brenneri</name>
    <name type="common">Nematode worm</name>
    <dbReference type="NCBI Taxonomy" id="135651"/>
    <lineage>
        <taxon>Eukaryota</taxon>
        <taxon>Metazoa</taxon>
        <taxon>Ecdysozoa</taxon>
        <taxon>Nematoda</taxon>
        <taxon>Chromadorea</taxon>
        <taxon>Rhabditida</taxon>
        <taxon>Rhabditina</taxon>
        <taxon>Rhabditomorpha</taxon>
        <taxon>Rhabditoidea</taxon>
        <taxon>Rhabditidae</taxon>
        <taxon>Peloderinae</taxon>
        <taxon>Caenorhabditis</taxon>
    </lineage>
</organism>
<feature type="domain" description="T-box" evidence="7">
    <location>
        <begin position="208"/>
        <end position="405"/>
    </location>
</feature>
<comment type="caution">
    <text evidence="5">Lacks conserved residue(s) required for the propagation of feature annotation.</text>
</comment>
<dbReference type="GO" id="GO:0001708">
    <property type="term" value="P:cell fate specification"/>
    <property type="evidence" value="ECO:0007669"/>
    <property type="project" value="TreeGrafter"/>
</dbReference>
<feature type="compositionally biased region" description="Basic and acidic residues" evidence="6">
    <location>
        <begin position="408"/>
        <end position="421"/>
    </location>
</feature>
<evidence type="ECO:0000256" key="5">
    <source>
        <dbReference type="PROSITE-ProRule" id="PRU00201"/>
    </source>
</evidence>
<dbReference type="InterPro" id="IPR036960">
    <property type="entry name" value="T-box_sf"/>
</dbReference>
<evidence type="ECO:0000256" key="4">
    <source>
        <dbReference type="ARBA" id="ARBA00023242"/>
    </source>
</evidence>
<evidence type="ECO:0000259" key="7">
    <source>
        <dbReference type="PROSITE" id="PS50252"/>
    </source>
</evidence>
<dbReference type="PRINTS" id="PR00937">
    <property type="entry name" value="TBOX"/>
</dbReference>
<gene>
    <name evidence="8" type="ORF">CAEBREN_04396</name>
</gene>
<dbReference type="GO" id="GO:0000785">
    <property type="term" value="C:chromatin"/>
    <property type="evidence" value="ECO:0007669"/>
    <property type="project" value="TreeGrafter"/>
</dbReference>
<evidence type="ECO:0000313" key="8">
    <source>
        <dbReference type="EMBL" id="EGT36531.1"/>
    </source>
</evidence>
<dbReference type="eggNOG" id="KOG3585">
    <property type="taxonomic scope" value="Eukaryota"/>
</dbReference>
<keyword evidence="9" id="KW-1185">Reference proteome</keyword>
<protein>
    <recommendedName>
        <fullName evidence="7">T-box domain-containing protein</fullName>
    </recommendedName>
</protein>
<evidence type="ECO:0000256" key="6">
    <source>
        <dbReference type="SAM" id="MobiDB-lite"/>
    </source>
</evidence>
<name>G0MM26_CAEBE</name>
<dbReference type="InParanoid" id="G0MM26"/>
<dbReference type="GO" id="GO:0000978">
    <property type="term" value="F:RNA polymerase II cis-regulatory region sequence-specific DNA binding"/>
    <property type="evidence" value="ECO:0007669"/>
    <property type="project" value="InterPro"/>
</dbReference>
<reference evidence="9" key="1">
    <citation type="submission" date="2011-07" db="EMBL/GenBank/DDBJ databases">
        <authorList>
            <consortium name="Caenorhabditis brenneri Sequencing and Analysis Consortium"/>
            <person name="Wilson R.K."/>
        </authorList>
    </citation>
    <scope>NUCLEOTIDE SEQUENCE [LARGE SCALE GENOMIC DNA]</scope>
    <source>
        <strain evidence="9">PB2801</strain>
    </source>
</reference>
<dbReference type="GO" id="GO:0000981">
    <property type="term" value="F:DNA-binding transcription factor activity, RNA polymerase II-specific"/>
    <property type="evidence" value="ECO:0007669"/>
    <property type="project" value="TreeGrafter"/>
</dbReference>
<dbReference type="OrthoDB" id="5909918at2759"/>
<evidence type="ECO:0000256" key="1">
    <source>
        <dbReference type="ARBA" id="ARBA00023015"/>
    </source>
</evidence>
<feature type="compositionally biased region" description="Low complexity" evidence="6">
    <location>
        <begin position="427"/>
        <end position="443"/>
    </location>
</feature>
<dbReference type="Gene3D" id="2.60.40.820">
    <property type="entry name" value="Transcription factor, T-box"/>
    <property type="match status" value="1"/>
</dbReference>
<dbReference type="STRING" id="135651.G0MM26"/>
<dbReference type="CDD" id="cd00182">
    <property type="entry name" value="T-box"/>
    <property type="match status" value="1"/>
</dbReference>
<keyword evidence="2 5" id="KW-0238">DNA-binding</keyword>
<sequence length="466" mass="53069">MQNFNNNFYYNQSMIPNQAAPWVNYDEQGLQGGNTQYQMAFYDIVYDAVHPNFGASVPIISQQLPQHDASMDTMNWFNKPIPMEPFELLDLNDYPGRAEFLANYHAGPHDEVAQEEQPDTLQAAPQVLLQLIQAPLPVQPLVPVVAPAAPYVTTGKLKFFEHFEQFFEISKLFWLNFQILIPGSDNSALSSSTNVPAVTPHPNVTVELRDKDLWNAFYEKFNEMIMTIWGKEIFPRLSFKVNGLKCDGRYQWSIRLVKTVPFLKKWDTKSKRWKLTEKEGQGPQESIELFSQINLGSAWMKGGVSFDKVQIYNIPGAEKMKKMTMEQMKDWEEKTVGKMALTSFCTYQPVLTLYEISCNGSVTIATHRGEFRLAETELVAVTEYRNDEIKKLKIVHTPYIDKTRKRKAQEGDVSVKRRREDSEDDSGFSSQSSSASSVDSTPVASPPPVDFQYYSWDGSAPSTSSH</sequence>
<evidence type="ECO:0000313" key="9">
    <source>
        <dbReference type="Proteomes" id="UP000008068"/>
    </source>
</evidence>
<dbReference type="HOGENOM" id="CLU_586933_0_0_1"/>
<dbReference type="AlphaFoldDB" id="G0MM26"/>
<dbReference type="PROSITE" id="PS50252">
    <property type="entry name" value="TBOX_3"/>
    <property type="match status" value="1"/>
</dbReference>